<dbReference type="Gramene" id="KVH93673">
    <property type="protein sequence ID" value="KVH93673"/>
    <property type="gene ID" value="Ccrd_004272"/>
</dbReference>
<evidence type="ECO:0000313" key="3">
    <source>
        <dbReference type="Proteomes" id="UP000243975"/>
    </source>
</evidence>
<gene>
    <name evidence="2" type="ORF">Ccrd_004272</name>
</gene>
<keyword evidence="1" id="KW-0472">Membrane</keyword>
<proteinExistence type="predicted"/>
<protein>
    <submittedName>
        <fullName evidence="2">Uncharacterized protein</fullName>
    </submittedName>
</protein>
<dbReference type="Proteomes" id="UP000243975">
    <property type="component" value="Unassembled WGS sequence"/>
</dbReference>
<evidence type="ECO:0000313" key="2">
    <source>
        <dbReference type="EMBL" id="KVH93673.1"/>
    </source>
</evidence>
<dbReference type="EMBL" id="LEKV01004636">
    <property type="protein sequence ID" value="KVH93673.1"/>
    <property type="molecule type" value="Genomic_DNA"/>
</dbReference>
<comment type="caution">
    <text evidence="2">The sequence shown here is derived from an EMBL/GenBank/DDBJ whole genome shotgun (WGS) entry which is preliminary data.</text>
</comment>
<keyword evidence="1" id="KW-1133">Transmembrane helix</keyword>
<name>A0A103XN58_CYNCS</name>
<evidence type="ECO:0000256" key="1">
    <source>
        <dbReference type="SAM" id="Phobius"/>
    </source>
</evidence>
<feature type="transmembrane region" description="Helical" evidence="1">
    <location>
        <begin position="89"/>
        <end position="109"/>
    </location>
</feature>
<keyword evidence="1" id="KW-0812">Transmembrane</keyword>
<organism evidence="2 3">
    <name type="scientific">Cynara cardunculus var. scolymus</name>
    <name type="common">Globe artichoke</name>
    <name type="synonym">Cynara scolymus</name>
    <dbReference type="NCBI Taxonomy" id="59895"/>
    <lineage>
        <taxon>Eukaryota</taxon>
        <taxon>Viridiplantae</taxon>
        <taxon>Streptophyta</taxon>
        <taxon>Embryophyta</taxon>
        <taxon>Tracheophyta</taxon>
        <taxon>Spermatophyta</taxon>
        <taxon>Magnoliopsida</taxon>
        <taxon>eudicotyledons</taxon>
        <taxon>Gunneridae</taxon>
        <taxon>Pentapetalae</taxon>
        <taxon>asterids</taxon>
        <taxon>campanulids</taxon>
        <taxon>Asterales</taxon>
        <taxon>Asteraceae</taxon>
        <taxon>Carduoideae</taxon>
        <taxon>Cardueae</taxon>
        <taxon>Carduinae</taxon>
        <taxon>Cynara</taxon>
    </lineage>
</organism>
<keyword evidence="3" id="KW-1185">Reference proteome</keyword>
<dbReference type="AlphaFoldDB" id="A0A103XN58"/>
<sequence>MVVCEDDDNVLFARSHAVLSRRNALALPLISFLRLSKSSPPKWVSPAVDFTSKIPSSIVNNDTSNVPPPKSKIKTFCSPLRCDFLSNPYAIAAAVGSLIILITFIPEIAPASFVRSRKGPREFESSRGSVEKDTRSFWRRELLNDKSNLLSYG</sequence>
<accession>A0A103XN58</accession>
<reference evidence="2 3" key="1">
    <citation type="journal article" date="2016" name="Sci. Rep.">
        <title>The genome sequence of the outbreeding globe artichoke constructed de novo incorporating a phase-aware low-pass sequencing strategy of F1 progeny.</title>
        <authorList>
            <person name="Scaglione D."/>
            <person name="Reyes-Chin-Wo S."/>
            <person name="Acquadro A."/>
            <person name="Froenicke L."/>
            <person name="Portis E."/>
            <person name="Beitel C."/>
            <person name="Tirone M."/>
            <person name="Mauro R."/>
            <person name="Lo Monaco A."/>
            <person name="Mauromicale G."/>
            <person name="Faccioli P."/>
            <person name="Cattivelli L."/>
            <person name="Rieseberg L."/>
            <person name="Michelmore R."/>
            <person name="Lanteri S."/>
        </authorList>
    </citation>
    <scope>NUCLEOTIDE SEQUENCE [LARGE SCALE GENOMIC DNA]</scope>
    <source>
        <strain evidence="2">2C</strain>
    </source>
</reference>